<protein>
    <submittedName>
        <fullName evidence="2">Uncharacterized protein</fullName>
    </submittedName>
</protein>
<sequence length="306" mass="35190">MVQSNKWDKKAKYQYMKKHGMLPAPSQANVSTPKWTSKKNNEKKPTIQLVDSDDEWDSDVDEALISHFYPELDNSEELTLQQKIKLKQQILNDLKEKEEVGETLEGQSEEQGEGEFNLGELIGSIDRRPKKKILKARFSENLLEEYGLEGYSTSDKEYNVAERKRGFGDLKDNFTIGQDNGTTSVRKLTEEEIAIENERRKKIEQQNFYNEVKKKFGDKTSQQKVMDVDNFTGNDQQLRTLNEKIGKEKMQDTLDDDLDELLQLKLSGPDDEVPQKSVVHSKTVPKSVPPKSNVVKDVSFLDELLK</sequence>
<feature type="compositionally biased region" description="Acidic residues" evidence="1">
    <location>
        <begin position="101"/>
        <end position="113"/>
    </location>
</feature>
<feature type="compositionally biased region" description="Low complexity" evidence="1">
    <location>
        <begin position="276"/>
        <end position="292"/>
    </location>
</feature>
<comment type="caution">
    <text evidence="2">The sequence shown here is derived from an EMBL/GenBank/DDBJ whole genome shotgun (WGS) entry which is preliminary data.</text>
</comment>
<organism evidence="2 3">
    <name type="scientific">Candida parapsilosis</name>
    <name type="common">Yeast</name>
    <dbReference type="NCBI Taxonomy" id="5480"/>
    <lineage>
        <taxon>Eukaryota</taxon>
        <taxon>Fungi</taxon>
        <taxon>Dikarya</taxon>
        <taxon>Ascomycota</taxon>
        <taxon>Saccharomycotina</taxon>
        <taxon>Pichiomycetes</taxon>
        <taxon>Debaryomycetaceae</taxon>
        <taxon>Candida/Lodderomyces clade</taxon>
        <taxon>Candida</taxon>
    </lineage>
</organism>
<evidence type="ECO:0000256" key="1">
    <source>
        <dbReference type="SAM" id="MobiDB-lite"/>
    </source>
</evidence>
<feature type="compositionally biased region" description="Polar residues" evidence="1">
    <location>
        <begin position="26"/>
        <end position="35"/>
    </location>
</feature>
<dbReference type="OrthoDB" id="4090091at2759"/>
<feature type="region of interest" description="Disordered" evidence="1">
    <location>
        <begin position="98"/>
        <end position="121"/>
    </location>
</feature>
<dbReference type="EMBL" id="JABWAB010000007">
    <property type="protein sequence ID" value="KAF6046995.1"/>
    <property type="molecule type" value="Genomic_DNA"/>
</dbReference>
<feature type="region of interest" description="Disordered" evidence="1">
    <location>
        <begin position="267"/>
        <end position="292"/>
    </location>
</feature>
<feature type="region of interest" description="Disordered" evidence="1">
    <location>
        <begin position="19"/>
        <end position="46"/>
    </location>
</feature>
<evidence type="ECO:0000313" key="3">
    <source>
        <dbReference type="Proteomes" id="UP000590412"/>
    </source>
</evidence>
<accession>A0A8X7T9A7</accession>
<proteinExistence type="predicted"/>
<gene>
    <name evidence="2" type="ORF">FOB60_004531</name>
</gene>
<dbReference type="AlphaFoldDB" id="A0A8X7T9A7"/>
<reference evidence="2" key="1">
    <citation type="submission" date="2020-03" db="EMBL/GenBank/DDBJ databases">
        <title>FDA dAtabase for Regulatory Grade micrObial Sequences (FDA-ARGOS): Supporting development and validation of Infectious Disease Dx tests.</title>
        <authorList>
            <person name="Campos J."/>
            <person name="Goldberg B."/>
            <person name="Tallon L."/>
            <person name="Sadzewicz L."/>
            <person name="Vavikolanu K."/>
            <person name="Mehta A."/>
            <person name="Aluvathingal J."/>
            <person name="Nadendla S."/>
            <person name="Nandy P."/>
            <person name="Geyer C."/>
            <person name="Yan Y."/>
            <person name="Sichtig H."/>
        </authorList>
    </citation>
    <scope>NUCLEOTIDE SEQUENCE [LARGE SCALE GENOMIC DNA]</scope>
    <source>
        <strain evidence="2">FDAARGOS_652</strain>
    </source>
</reference>
<evidence type="ECO:0000313" key="2">
    <source>
        <dbReference type="EMBL" id="KAF6046995.1"/>
    </source>
</evidence>
<name>A0A8X7T9A7_CANPA</name>
<dbReference type="Proteomes" id="UP000590412">
    <property type="component" value="Unassembled WGS sequence"/>
</dbReference>